<gene>
    <name evidence="1" type="ORF">SAMN04488130_10823</name>
</gene>
<accession>A0A1H5YIC8</accession>
<name>A0A1H5YIC8_9FLAO</name>
<keyword evidence="2" id="KW-1185">Reference proteome</keyword>
<reference evidence="2" key="1">
    <citation type="submission" date="2016-10" db="EMBL/GenBank/DDBJ databases">
        <authorList>
            <person name="Varghese N."/>
            <person name="Submissions S."/>
        </authorList>
    </citation>
    <scope>NUCLEOTIDE SEQUENCE [LARGE SCALE GENOMIC DNA]</scope>
    <source>
        <strain evidence="2">CGMCC 1.9230</strain>
    </source>
</reference>
<dbReference type="Proteomes" id="UP000236737">
    <property type="component" value="Unassembled WGS sequence"/>
</dbReference>
<sequence>MRVKVSFNQVTIDFESSKKKSRIVTFYPREITSINSIWTFIGNKYSLEKI</sequence>
<organism evidence="1 2">
    <name type="scientific">Flavobacterium urumqiense</name>
    <dbReference type="NCBI Taxonomy" id="935224"/>
    <lineage>
        <taxon>Bacteria</taxon>
        <taxon>Pseudomonadati</taxon>
        <taxon>Bacteroidota</taxon>
        <taxon>Flavobacteriia</taxon>
        <taxon>Flavobacteriales</taxon>
        <taxon>Flavobacteriaceae</taxon>
        <taxon>Flavobacterium</taxon>
    </lineage>
</organism>
<proteinExistence type="predicted"/>
<dbReference type="EMBL" id="FNVP01000008">
    <property type="protein sequence ID" value="SEG23899.1"/>
    <property type="molecule type" value="Genomic_DNA"/>
</dbReference>
<dbReference type="AlphaFoldDB" id="A0A1H5YIC8"/>
<protein>
    <submittedName>
        <fullName evidence="1">Uncharacterized protein</fullName>
    </submittedName>
</protein>
<evidence type="ECO:0000313" key="2">
    <source>
        <dbReference type="Proteomes" id="UP000236737"/>
    </source>
</evidence>
<evidence type="ECO:0000313" key="1">
    <source>
        <dbReference type="EMBL" id="SEG23899.1"/>
    </source>
</evidence>